<organism evidence="3">
    <name type="scientific">mine drainage metagenome</name>
    <dbReference type="NCBI Taxonomy" id="410659"/>
    <lineage>
        <taxon>unclassified sequences</taxon>
        <taxon>metagenomes</taxon>
        <taxon>ecological metagenomes</taxon>
    </lineage>
</organism>
<keyword evidence="2" id="KW-0472">Membrane</keyword>
<dbReference type="EMBL" id="AUZY01001192">
    <property type="protein sequence ID" value="EQD75617.1"/>
    <property type="molecule type" value="Genomic_DNA"/>
</dbReference>
<keyword evidence="2" id="KW-0812">Transmembrane</keyword>
<keyword evidence="2" id="KW-1133">Transmembrane helix</keyword>
<feature type="transmembrane region" description="Helical" evidence="2">
    <location>
        <begin position="25"/>
        <end position="47"/>
    </location>
</feature>
<comment type="caution">
    <text evidence="3">The sequence shown here is derived from an EMBL/GenBank/DDBJ whole genome shotgun (WGS) entry which is preliminary data.</text>
</comment>
<name>T1C0V5_9ZZZZ</name>
<proteinExistence type="predicted"/>
<protein>
    <submittedName>
        <fullName evidence="3">Uncharacterized protein</fullName>
    </submittedName>
</protein>
<accession>T1C0V5</accession>
<dbReference type="AlphaFoldDB" id="T1C0V5"/>
<feature type="compositionally biased region" description="Low complexity" evidence="1">
    <location>
        <begin position="195"/>
        <end position="207"/>
    </location>
</feature>
<reference evidence="3" key="1">
    <citation type="submission" date="2013-08" db="EMBL/GenBank/DDBJ databases">
        <authorList>
            <person name="Mendez C."/>
            <person name="Richter M."/>
            <person name="Ferrer M."/>
            <person name="Sanchez J."/>
        </authorList>
    </citation>
    <scope>NUCLEOTIDE SEQUENCE</scope>
</reference>
<reference evidence="3" key="2">
    <citation type="journal article" date="2014" name="ISME J.">
        <title>Microbial stratification in low pH oxic and suboxic macroscopic growths along an acid mine drainage.</title>
        <authorList>
            <person name="Mendez-Garcia C."/>
            <person name="Mesa V."/>
            <person name="Sprenger R.R."/>
            <person name="Richter M."/>
            <person name="Diez M.S."/>
            <person name="Solano J."/>
            <person name="Bargiela R."/>
            <person name="Golyshina O.V."/>
            <person name="Manteca A."/>
            <person name="Ramos J.L."/>
            <person name="Gallego J.R."/>
            <person name="Llorente I."/>
            <person name="Martins Dos Santos V.A."/>
            <person name="Jensen O.N."/>
            <person name="Pelaez A.I."/>
            <person name="Sanchez J."/>
            <person name="Ferrer M."/>
        </authorList>
    </citation>
    <scope>NUCLEOTIDE SEQUENCE</scope>
</reference>
<evidence type="ECO:0000256" key="2">
    <source>
        <dbReference type="SAM" id="Phobius"/>
    </source>
</evidence>
<sequence>MGGSNLARERRRYRRFRHLRRSRRGVATVIGALLVVVIFFTIFGVFLTQTIPVWMGQNETSWINSGEMSMASFKADVDLQYSLGAPPVYSVPFSLSSSGVPVLASPTQGSLVFTVGGGTSYANLTISAGPGSIPYVQNVSTGTLTMNLPNRYASPETIAFQNDAVIRVPSGAAPRSPSLRCSRSATCPGTPPSPLSSSIRSGLSGAPAHRVPSP</sequence>
<gene>
    <name evidence="3" type="ORF">B1B_02013</name>
</gene>
<evidence type="ECO:0000256" key="1">
    <source>
        <dbReference type="SAM" id="MobiDB-lite"/>
    </source>
</evidence>
<feature type="region of interest" description="Disordered" evidence="1">
    <location>
        <begin position="171"/>
        <end position="214"/>
    </location>
</feature>
<evidence type="ECO:0000313" key="3">
    <source>
        <dbReference type="EMBL" id="EQD75617.1"/>
    </source>
</evidence>